<keyword evidence="3" id="KW-1185">Reference proteome</keyword>
<name>A0A8H7SZK6_9HELO</name>
<sequence>MEPRETSREDTRGQGTNEAMAPSAVVTTMGVDETTVGRAVEGNLPSITHADVVRLILKKTSLLLSVTLMFRCRDNARTDYDDDTDGELPSIEELWSQTLRQGISTEYLNYADALKPPEGSALDTNGSRSHGTRDKPVILEDDESDTPNPEATTVSASVAAGADLAFDFSEPIDPSSDERWWDVEDGCFVDEGLRPILPLEQTAYLQRPCSPKVNQRDNNGTTRGESAEPAPHTLPRPFVGDGGGSDENASEFERDMQLEDDDDGEERRHQDGLEEASGNHYLKGSDRSYDTSDEDDENPRPAKRRNLPTAPTDNALTPPDEPTPVYNDDHHTS</sequence>
<proteinExistence type="predicted"/>
<dbReference type="EMBL" id="JAFJYH010000578">
    <property type="protein sequence ID" value="KAG4410829.1"/>
    <property type="molecule type" value="Genomic_DNA"/>
</dbReference>
<accession>A0A8H7SZK6</accession>
<feature type="region of interest" description="Disordered" evidence="1">
    <location>
        <begin position="118"/>
        <end position="152"/>
    </location>
</feature>
<evidence type="ECO:0000313" key="3">
    <source>
        <dbReference type="Proteomes" id="UP000664132"/>
    </source>
</evidence>
<feature type="region of interest" description="Disordered" evidence="1">
    <location>
        <begin position="208"/>
        <end position="333"/>
    </location>
</feature>
<feature type="compositionally biased region" description="Polar residues" evidence="1">
    <location>
        <begin position="212"/>
        <end position="224"/>
    </location>
</feature>
<feature type="compositionally biased region" description="Basic and acidic residues" evidence="1">
    <location>
        <begin position="1"/>
        <end position="12"/>
    </location>
</feature>
<dbReference type="OrthoDB" id="3553498at2759"/>
<gene>
    <name evidence="2" type="ORF">IFR04_016038</name>
</gene>
<feature type="region of interest" description="Disordered" evidence="1">
    <location>
        <begin position="1"/>
        <end position="21"/>
    </location>
</feature>
<comment type="caution">
    <text evidence="2">The sequence shown here is derived from an EMBL/GenBank/DDBJ whole genome shotgun (WGS) entry which is preliminary data.</text>
</comment>
<evidence type="ECO:0000313" key="2">
    <source>
        <dbReference type="EMBL" id="KAG4410829.1"/>
    </source>
</evidence>
<dbReference type="AlphaFoldDB" id="A0A8H7SZK6"/>
<evidence type="ECO:0000256" key="1">
    <source>
        <dbReference type="SAM" id="MobiDB-lite"/>
    </source>
</evidence>
<reference evidence="2" key="1">
    <citation type="submission" date="2021-02" db="EMBL/GenBank/DDBJ databases">
        <title>Genome sequence Cadophora malorum strain M34.</title>
        <authorList>
            <person name="Stefanovic E."/>
            <person name="Vu D."/>
            <person name="Scully C."/>
            <person name="Dijksterhuis J."/>
            <person name="Roader J."/>
            <person name="Houbraken J."/>
        </authorList>
    </citation>
    <scope>NUCLEOTIDE SEQUENCE</scope>
    <source>
        <strain evidence="2">M34</strain>
    </source>
</reference>
<protein>
    <submittedName>
        <fullName evidence="2">Uncharacterized protein</fullName>
    </submittedName>
</protein>
<organism evidence="2 3">
    <name type="scientific">Cadophora malorum</name>
    <dbReference type="NCBI Taxonomy" id="108018"/>
    <lineage>
        <taxon>Eukaryota</taxon>
        <taxon>Fungi</taxon>
        <taxon>Dikarya</taxon>
        <taxon>Ascomycota</taxon>
        <taxon>Pezizomycotina</taxon>
        <taxon>Leotiomycetes</taxon>
        <taxon>Helotiales</taxon>
        <taxon>Ploettnerulaceae</taxon>
        <taxon>Cadophora</taxon>
    </lineage>
</organism>
<dbReference type="Proteomes" id="UP000664132">
    <property type="component" value="Unassembled WGS sequence"/>
</dbReference>